<evidence type="ECO:0000313" key="3">
    <source>
        <dbReference type="Proteomes" id="UP000283644"/>
    </source>
</evidence>
<dbReference type="EMBL" id="QXGH01000011">
    <property type="protein sequence ID" value="RHW27955.1"/>
    <property type="molecule type" value="Genomic_DNA"/>
</dbReference>
<protein>
    <submittedName>
        <fullName evidence="2">Uncharacterized protein</fullName>
    </submittedName>
</protein>
<evidence type="ECO:0000256" key="1">
    <source>
        <dbReference type="SAM" id="SignalP"/>
    </source>
</evidence>
<keyword evidence="3" id="KW-1185">Reference proteome</keyword>
<gene>
    <name evidence="2" type="ORF">D0Z08_06630</name>
</gene>
<dbReference type="RefSeq" id="WP_118923893.1">
    <property type="nucleotide sequence ID" value="NZ_QXGH01000011.1"/>
</dbReference>
<name>A0A417Y5T5_9ACTN</name>
<dbReference type="Proteomes" id="UP000283644">
    <property type="component" value="Unassembled WGS sequence"/>
</dbReference>
<comment type="caution">
    <text evidence="2">The sequence shown here is derived from an EMBL/GenBank/DDBJ whole genome shotgun (WGS) entry which is preliminary data.</text>
</comment>
<feature type="signal peptide" evidence="1">
    <location>
        <begin position="1"/>
        <end position="29"/>
    </location>
</feature>
<feature type="chain" id="PRO_5019547379" evidence="1">
    <location>
        <begin position="30"/>
        <end position="145"/>
    </location>
</feature>
<proteinExistence type="predicted"/>
<organism evidence="2 3">
    <name type="scientific">Nocardioides immobilis</name>
    <dbReference type="NCBI Taxonomy" id="2049295"/>
    <lineage>
        <taxon>Bacteria</taxon>
        <taxon>Bacillati</taxon>
        <taxon>Actinomycetota</taxon>
        <taxon>Actinomycetes</taxon>
        <taxon>Propionibacteriales</taxon>
        <taxon>Nocardioidaceae</taxon>
        <taxon>Nocardioides</taxon>
    </lineage>
</organism>
<dbReference type="AlphaFoldDB" id="A0A417Y5T5"/>
<keyword evidence="1" id="KW-0732">Signal</keyword>
<evidence type="ECO:0000313" key="2">
    <source>
        <dbReference type="EMBL" id="RHW27955.1"/>
    </source>
</evidence>
<reference evidence="2 3" key="1">
    <citation type="submission" date="2018-09" db="EMBL/GenBank/DDBJ databases">
        <title>Genome sequencing of Nocardioides immobilis CCTCC AB 2017083 for comparison to Nocardioides silvaticus.</title>
        <authorList>
            <person name="Li C."/>
            <person name="Wang G."/>
        </authorList>
    </citation>
    <scope>NUCLEOTIDE SEQUENCE [LARGE SCALE GENOMIC DNA]</scope>
    <source>
        <strain evidence="2 3">CCTCC AB 2017083</strain>
    </source>
</reference>
<accession>A0A417Y5T5</accession>
<sequence length="145" mass="15660">MNKFTRMAVGALTVAAVIAPLSTVTTASALPAAGKDWTTLESLNRAKQQACKVSADEGTVWKIYNRLDARRMPRRWVRVRSTLTATRSGVPTARDWDSGWVRHGNVSAVGTFKIPKTGPWALTMSIYGDNAGSGGELTAADIRHC</sequence>